<dbReference type="InterPro" id="IPR011010">
    <property type="entry name" value="DNA_brk_join_enz"/>
</dbReference>
<dbReference type="Pfam" id="PF14659">
    <property type="entry name" value="Phage_int_SAM_3"/>
    <property type="match status" value="1"/>
</dbReference>
<keyword evidence="4" id="KW-0238">DNA-binding</keyword>
<dbReference type="InterPro" id="IPR050090">
    <property type="entry name" value="Tyrosine_recombinase_XerCD"/>
</dbReference>
<dbReference type="InterPro" id="IPR010998">
    <property type="entry name" value="Integrase_recombinase_N"/>
</dbReference>
<dbReference type="InterPro" id="IPR013762">
    <property type="entry name" value="Integrase-like_cat_sf"/>
</dbReference>
<proteinExistence type="inferred from homology"/>
<comment type="similarity">
    <text evidence="2">Belongs to the 'phage' integrase family.</text>
</comment>
<dbReference type="PROSITE" id="PS51898">
    <property type="entry name" value="TYR_RECOMBINASE"/>
    <property type="match status" value="1"/>
</dbReference>
<reference evidence="7 8" key="1">
    <citation type="submission" date="2018-08" db="EMBL/GenBank/DDBJ databases">
        <title>A genome reference for cultivated species of the human gut microbiota.</title>
        <authorList>
            <person name="Zou Y."/>
            <person name="Xue W."/>
            <person name="Luo G."/>
        </authorList>
    </citation>
    <scope>NUCLEOTIDE SEQUENCE [LARGE SCALE GENOMIC DNA]</scope>
    <source>
        <strain evidence="7 8">AM25-6</strain>
    </source>
</reference>
<dbReference type="PANTHER" id="PTHR30349:SF64">
    <property type="entry name" value="PROPHAGE INTEGRASE INTD-RELATED"/>
    <property type="match status" value="1"/>
</dbReference>
<evidence type="ECO:0000313" key="8">
    <source>
        <dbReference type="Proteomes" id="UP000261212"/>
    </source>
</evidence>
<comment type="caution">
    <text evidence="7">The sequence shown here is derived from an EMBL/GenBank/DDBJ whole genome shotgun (WGS) entry which is preliminary data.</text>
</comment>
<evidence type="ECO:0000313" key="7">
    <source>
        <dbReference type="EMBL" id="RGD72949.1"/>
    </source>
</evidence>
<evidence type="ECO:0000256" key="4">
    <source>
        <dbReference type="ARBA" id="ARBA00023125"/>
    </source>
</evidence>
<dbReference type="SUPFAM" id="SSF56349">
    <property type="entry name" value="DNA breaking-rejoining enzymes"/>
    <property type="match status" value="1"/>
</dbReference>
<name>A0A3E3DVE5_9FIRM</name>
<dbReference type="GO" id="GO:0003677">
    <property type="term" value="F:DNA binding"/>
    <property type="evidence" value="ECO:0007669"/>
    <property type="project" value="UniProtKB-KW"/>
</dbReference>
<evidence type="ECO:0000256" key="5">
    <source>
        <dbReference type="ARBA" id="ARBA00023172"/>
    </source>
</evidence>
<dbReference type="RefSeq" id="WP_117532885.1">
    <property type="nucleotide sequence ID" value="NZ_QUSM01000009.1"/>
</dbReference>
<dbReference type="GO" id="GO:0006310">
    <property type="term" value="P:DNA recombination"/>
    <property type="evidence" value="ECO:0007669"/>
    <property type="project" value="UniProtKB-KW"/>
</dbReference>
<organism evidence="7 8">
    <name type="scientific">Anaerofustis stercorihominis</name>
    <dbReference type="NCBI Taxonomy" id="214853"/>
    <lineage>
        <taxon>Bacteria</taxon>
        <taxon>Bacillati</taxon>
        <taxon>Bacillota</taxon>
        <taxon>Clostridia</taxon>
        <taxon>Eubacteriales</taxon>
        <taxon>Eubacteriaceae</taxon>
        <taxon>Anaerofustis</taxon>
    </lineage>
</organism>
<dbReference type="Gene3D" id="1.10.443.10">
    <property type="entry name" value="Intergrase catalytic core"/>
    <property type="match status" value="1"/>
</dbReference>
<gene>
    <name evidence="7" type="ORF">DW687_11965</name>
</gene>
<keyword evidence="3" id="KW-0229">DNA integration</keyword>
<dbReference type="PANTHER" id="PTHR30349">
    <property type="entry name" value="PHAGE INTEGRASE-RELATED"/>
    <property type="match status" value="1"/>
</dbReference>
<feature type="domain" description="Tyr recombinase" evidence="6">
    <location>
        <begin position="165"/>
        <end position="372"/>
    </location>
</feature>
<evidence type="ECO:0000256" key="3">
    <source>
        <dbReference type="ARBA" id="ARBA00022908"/>
    </source>
</evidence>
<dbReference type="GO" id="GO:0015074">
    <property type="term" value="P:DNA integration"/>
    <property type="evidence" value="ECO:0007669"/>
    <property type="project" value="UniProtKB-KW"/>
</dbReference>
<evidence type="ECO:0000256" key="2">
    <source>
        <dbReference type="ARBA" id="ARBA00008857"/>
    </source>
</evidence>
<dbReference type="Gene3D" id="1.10.150.130">
    <property type="match status" value="1"/>
</dbReference>
<evidence type="ECO:0000256" key="1">
    <source>
        <dbReference type="ARBA" id="ARBA00003283"/>
    </source>
</evidence>
<dbReference type="InterPro" id="IPR002104">
    <property type="entry name" value="Integrase_catalytic"/>
</dbReference>
<dbReference type="EMBL" id="QUSM01000009">
    <property type="protein sequence ID" value="RGD72949.1"/>
    <property type="molecule type" value="Genomic_DNA"/>
</dbReference>
<sequence>MPKTKYTKLKDGRYRKRVKVGYYENGSPKYKPIYGYTVRELEENYAEFINNRKKGLVIENDKISLKEWASKWLTVYKGDEVDNTYDMYENCVNNHINKSDIALIPVCKIKPIQIQEFLNKVKEIGGNIANKVGITLNQILEQAIENHIIIKNPMKKIKIPPQPEKEKRALIPAEEEAINNIDVPLKHKVFTAICQYTGLRRGEALALTVFDFDFKRKRVRVNKNLVFKGNKGVIKDSPKTDAGNRYIPIPELLCGILKDYFKTLNGIYLFTMKNGEMTTKSSYSKMWNKIRNSINKYIDEKNEKAPTPMERIQKPDIPVTAHILRHTYATYLYYAGVDIKTAQKWLGHKSVTTTLKIYTHLQDESENAERKLNDYFEFKEENEKAV</sequence>
<comment type="function">
    <text evidence="1">Site-specific tyrosine recombinase, which acts by catalyzing the cutting and rejoining of the recombining DNA molecules.</text>
</comment>
<evidence type="ECO:0000259" key="6">
    <source>
        <dbReference type="PROSITE" id="PS51898"/>
    </source>
</evidence>
<accession>A0A3E3DVE5</accession>
<protein>
    <submittedName>
        <fullName evidence="7">Site-specific integrase</fullName>
    </submittedName>
</protein>
<dbReference type="Proteomes" id="UP000261212">
    <property type="component" value="Unassembled WGS sequence"/>
</dbReference>
<dbReference type="AlphaFoldDB" id="A0A3E3DVE5"/>
<dbReference type="Pfam" id="PF00589">
    <property type="entry name" value="Phage_integrase"/>
    <property type="match status" value="1"/>
</dbReference>
<dbReference type="CDD" id="cd01189">
    <property type="entry name" value="INT_ICEBs1_C_like"/>
    <property type="match status" value="1"/>
</dbReference>
<keyword evidence="5" id="KW-0233">DNA recombination</keyword>
<dbReference type="InterPro" id="IPR004107">
    <property type="entry name" value="Integrase_SAM-like_N"/>
</dbReference>